<accession>A0ABT7VY04</accession>
<sequence length="475" mass="53396">MEGRVDSSGSQNVVYSLGFLIGRDLKWHPDNFKKISFPCPLYANPNTRIGVATRNGKAIAVIGELVHPEHIEKTHKEIADLLLANWDGRQAEIDKLVGRFIIISDSKEEGTLLQADAIGLRSLYYCATAHGVIAGTHAKLVSQAAHDGNVEELEQEYSLGYPGIDTRYVGVYRTPPNNSLSLNTGTLKRFFPVEPIEESTIEDSWDFAFSEARKVVESLTRRTPVLVSLTAGLDSRSTLAASRGLWDKLSFFTYTNGTHPRHRLDSRVASDIAAILKLKHQLIAYKWYKPAPEVLAAVQSNTFCHHQHVLACAYFDTFGPQRYLHIRTNLMELARSNLFSKFSKKKGFLLGPNTPNRMALFYSIAGNVPFKDSLRDSFVKQFQDADMETALNFASPWDLFFIEHRMGAWQTGVVTESDIAFDTVIAFNSRRIVKKFMGVPQQIRAESTYLQGKIRELIPEIADIPINPLTYTRAH</sequence>
<comment type="caution">
    <text evidence="1">The sequence shown here is derived from an EMBL/GenBank/DDBJ whole genome shotgun (WGS) entry which is preliminary data.</text>
</comment>
<keyword evidence="2" id="KW-1185">Reference proteome</keyword>
<evidence type="ECO:0000313" key="2">
    <source>
        <dbReference type="Proteomes" id="UP001175604"/>
    </source>
</evidence>
<dbReference type="RefSeq" id="WP_289784216.1">
    <property type="nucleotide sequence ID" value="NZ_JAUDJE010000001.1"/>
</dbReference>
<evidence type="ECO:0000313" key="1">
    <source>
        <dbReference type="EMBL" id="MDM9557765.1"/>
    </source>
</evidence>
<dbReference type="SUPFAM" id="SSF52402">
    <property type="entry name" value="Adenine nucleotide alpha hydrolases-like"/>
    <property type="match status" value="1"/>
</dbReference>
<proteinExistence type="predicted"/>
<reference evidence="1" key="1">
    <citation type="submission" date="2023-06" db="EMBL/GenBank/DDBJ databases">
        <title>full genome analysis of Phenantherene degrader P3.</title>
        <authorList>
            <person name="Akbar A."/>
            <person name="Rahmeh R."/>
            <person name="Kishk M."/>
        </authorList>
    </citation>
    <scope>NUCLEOTIDE SEQUENCE</scope>
    <source>
        <strain evidence="1">P3</strain>
    </source>
</reference>
<organism evidence="1 2">
    <name type="scientific">Bordetella petrii</name>
    <dbReference type="NCBI Taxonomy" id="94624"/>
    <lineage>
        <taxon>Bacteria</taxon>
        <taxon>Pseudomonadati</taxon>
        <taxon>Pseudomonadota</taxon>
        <taxon>Betaproteobacteria</taxon>
        <taxon>Burkholderiales</taxon>
        <taxon>Alcaligenaceae</taxon>
        <taxon>Bordetella</taxon>
    </lineage>
</organism>
<name>A0ABT7VY04_9BORD</name>
<gene>
    <name evidence="1" type="ORF">QUC21_01940</name>
</gene>
<dbReference type="Proteomes" id="UP001175604">
    <property type="component" value="Unassembled WGS sequence"/>
</dbReference>
<dbReference type="EMBL" id="JAUDJE010000001">
    <property type="protein sequence ID" value="MDM9557765.1"/>
    <property type="molecule type" value="Genomic_DNA"/>
</dbReference>
<protein>
    <recommendedName>
        <fullName evidence="3">Asparagine synthetase domain-containing protein</fullName>
    </recommendedName>
</protein>
<evidence type="ECO:0008006" key="3">
    <source>
        <dbReference type="Google" id="ProtNLM"/>
    </source>
</evidence>